<accession>A0ABU5KAJ7</accession>
<reference evidence="2 3" key="1">
    <citation type="submission" date="2023-11" db="EMBL/GenBank/DDBJ databases">
        <title>Novel species in genus Nocardioides.</title>
        <authorList>
            <person name="Zhou H."/>
        </authorList>
    </citation>
    <scope>NUCLEOTIDE SEQUENCE [LARGE SCALE GENOMIC DNA]</scope>
    <source>
        <strain evidence="2 3">S-58</strain>
    </source>
</reference>
<dbReference type="EMBL" id="JAXQPW010000002">
    <property type="protein sequence ID" value="MDZ5661868.1"/>
    <property type="molecule type" value="Genomic_DNA"/>
</dbReference>
<dbReference type="PANTHER" id="PTHR43108:SF8">
    <property type="entry name" value="SD21168P"/>
    <property type="match status" value="1"/>
</dbReference>
<gene>
    <name evidence="2" type="ORF">SFC79_08840</name>
</gene>
<dbReference type="Proteomes" id="UP001291999">
    <property type="component" value="Unassembled WGS sequence"/>
</dbReference>
<proteinExistence type="predicted"/>
<evidence type="ECO:0000313" key="3">
    <source>
        <dbReference type="Proteomes" id="UP001291999"/>
    </source>
</evidence>
<organism evidence="2 3">
    <name type="scientific">Nocardioides renjunii</name>
    <dbReference type="NCBI Taxonomy" id="3095075"/>
    <lineage>
        <taxon>Bacteria</taxon>
        <taxon>Bacillati</taxon>
        <taxon>Actinomycetota</taxon>
        <taxon>Actinomycetes</taxon>
        <taxon>Propionibacteriales</taxon>
        <taxon>Nocardioidaceae</taxon>
        <taxon>Nocardioides</taxon>
    </lineage>
</organism>
<protein>
    <submittedName>
        <fullName evidence="2">Sulfatase-like hydrolase/transferase</fullName>
    </submittedName>
</protein>
<feature type="domain" description="Sulfatase N-terminal" evidence="1">
    <location>
        <begin position="4"/>
        <end position="316"/>
    </location>
</feature>
<comment type="caution">
    <text evidence="2">The sequence shown here is derived from an EMBL/GenBank/DDBJ whole genome shotgun (WGS) entry which is preliminary data.</text>
</comment>
<dbReference type="InterPro" id="IPR017850">
    <property type="entry name" value="Alkaline_phosphatase_core_sf"/>
</dbReference>
<dbReference type="PANTHER" id="PTHR43108">
    <property type="entry name" value="N-ACETYLGLUCOSAMINE-6-SULFATASE FAMILY MEMBER"/>
    <property type="match status" value="1"/>
</dbReference>
<dbReference type="Pfam" id="PF00884">
    <property type="entry name" value="Sulfatase"/>
    <property type="match status" value="1"/>
</dbReference>
<evidence type="ECO:0000259" key="1">
    <source>
        <dbReference type="Pfam" id="PF00884"/>
    </source>
</evidence>
<dbReference type="RefSeq" id="WP_322424068.1">
    <property type="nucleotide sequence ID" value="NZ_CP141058.1"/>
</dbReference>
<evidence type="ECO:0000313" key="2">
    <source>
        <dbReference type="EMBL" id="MDZ5661868.1"/>
    </source>
</evidence>
<name>A0ABU5KAJ7_9ACTN</name>
<dbReference type="SUPFAM" id="SSF53649">
    <property type="entry name" value="Alkaline phosphatase-like"/>
    <property type="match status" value="1"/>
</dbReference>
<dbReference type="InterPro" id="IPR000917">
    <property type="entry name" value="Sulfatase_N"/>
</dbReference>
<sequence length="417" mass="47888">MVDNVLWIITDDQMRWTLSRMPRTRKRLVGKGAEFSRGYAAVPLCGPARASILTSRYPHDHGCLTNATHTRFVAQRHDRDTVATRMRAAGYDTGYFGKYMNGMGRDATYVAPGWGRWVGSSVGNRETVNVDGELRELASRQAVERFAYRKLRRFVRRHRDTGPWFAVWGPTAPHAPYTPSPAHRHDFDDVQWDPPALNEADLSDKPTWMRDLPPQERAEMRRLLEGKLEELQDLDDQIGRLLALLRKTGQLRRTWIFLVSDNGYLLGEHRLVHKEQPYEESSGIPYVVRGPGVRPGTRRALVSQVDLMPTTLDIAGLDPDAGRDLSGRSMLQPLRTGDWGRWRRRLLVENPDLGWAMLREGSTAYIEHHERGEWELYDLESDPHQLESRRGADVTDVSRRLTLLRQARGKELRAREV</sequence>
<dbReference type="Gene3D" id="3.40.720.10">
    <property type="entry name" value="Alkaline Phosphatase, subunit A"/>
    <property type="match status" value="1"/>
</dbReference>
<keyword evidence="3" id="KW-1185">Reference proteome</keyword>